<evidence type="ECO:0000313" key="10">
    <source>
        <dbReference type="Proteomes" id="UP001519332"/>
    </source>
</evidence>
<dbReference type="SUPFAM" id="SSF161098">
    <property type="entry name" value="MetI-like"/>
    <property type="match status" value="1"/>
</dbReference>
<dbReference type="InterPro" id="IPR035906">
    <property type="entry name" value="MetI-like_sf"/>
</dbReference>
<dbReference type="PROSITE" id="PS50928">
    <property type="entry name" value="ABC_TM1"/>
    <property type="match status" value="1"/>
</dbReference>
<dbReference type="Pfam" id="PF19300">
    <property type="entry name" value="BPD_transp_1_N"/>
    <property type="match status" value="1"/>
</dbReference>
<keyword evidence="6 7" id="KW-0472">Membrane</keyword>
<feature type="transmembrane region" description="Helical" evidence="7">
    <location>
        <begin position="247"/>
        <end position="273"/>
    </location>
</feature>
<keyword evidence="3" id="KW-1003">Cell membrane</keyword>
<dbReference type="PANTHER" id="PTHR43163:SF6">
    <property type="entry name" value="DIPEPTIDE TRANSPORT SYSTEM PERMEASE PROTEIN DPPB-RELATED"/>
    <property type="match status" value="1"/>
</dbReference>
<dbReference type="InterPro" id="IPR045621">
    <property type="entry name" value="BPD_transp_1_N"/>
</dbReference>
<dbReference type="Gene3D" id="1.10.3720.10">
    <property type="entry name" value="MetI-like"/>
    <property type="match status" value="1"/>
</dbReference>
<evidence type="ECO:0000256" key="4">
    <source>
        <dbReference type="ARBA" id="ARBA00022692"/>
    </source>
</evidence>
<feature type="transmembrane region" description="Helical" evidence="7">
    <location>
        <begin position="119"/>
        <end position="140"/>
    </location>
</feature>
<feature type="domain" description="ABC transmembrane type-1" evidence="8">
    <location>
        <begin position="113"/>
        <end position="312"/>
    </location>
</feature>
<keyword evidence="4 7" id="KW-0812">Transmembrane</keyword>
<feature type="transmembrane region" description="Helical" evidence="7">
    <location>
        <begin position="293"/>
        <end position="319"/>
    </location>
</feature>
<keyword evidence="10" id="KW-1185">Reference proteome</keyword>
<dbReference type="InterPro" id="IPR000515">
    <property type="entry name" value="MetI-like"/>
</dbReference>
<keyword evidence="5 7" id="KW-1133">Transmembrane helix</keyword>
<reference evidence="9 10" key="1">
    <citation type="submission" date="2021-03" db="EMBL/GenBank/DDBJ databases">
        <title>Sequencing the genomes of 1000 actinobacteria strains.</title>
        <authorList>
            <person name="Klenk H.-P."/>
        </authorList>
    </citation>
    <scope>NUCLEOTIDE SEQUENCE [LARGE SCALE GENOMIC DNA]</scope>
    <source>
        <strain evidence="9 10">DSM 46670</strain>
    </source>
</reference>
<gene>
    <name evidence="9" type="ORF">JOF56_009347</name>
</gene>
<comment type="subcellular location">
    <subcellularLocation>
        <location evidence="1 7">Cell membrane</location>
        <topology evidence="1 7">Multi-pass membrane protein</topology>
    </subcellularLocation>
</comment>
<evidence type="ECO:0000256" key="6">
    <source>
        <dbReference type="ARBA" id="ARBA00023136"/>
    </source>
</evidence>
<keyword evidence="2 7" id="KW-0813">Transport</keyword>
<feature type="transmembrane region" description="Helical" evidence="7">
    <location>
        <begin position="152"/>
        <end position="181"/>
    </location>
</feature>
<evidence type="ECO:0000256" key="7">
    <source>
        <dbReference type="RuleBase" id="RU363032"/>
    </source>
</evidence>
<dbReference type="EMBL" id="JAGINW010000001">
    <property type="protein sequence ID" value="MBP2328962.1"/>
    <property type="molecule type" value="Genomic_DNA"/>
</dbReference>
<evidence type="ECO:0000256" key="3">
    <source>
        <dbReference type="ARBA" id="ARBA00022475"/>
    </source>
</evidence>
<dbReference type="Pfam" id="PF00528">
    <property type="entry name" value="BPD_transp_1"/>
    <property type="match status" value="1"/>
</dbReference>
<evidence type="ECO:0000313" key="9">
    <source>
        <dbReference type="EMBL" id="MBP2328962.1"/>
    </source>
</evidence>
<comment type="caution">
    <text evidence="9">The sequence shown here is derived from an EMBL/GenBank/DDBJ whole genome shotgun (WGS) entry which is preliminary data.</text>
</comment>
<dbReference type="CDD" id="cd06261">
    <property type="entry name" value="TM_PBP2"/>
    <property type="match status" value="1"/>
</dbReference>
<feature type="transmembrane region" description="Helical" evidence="7">
    <location>
        <begin position="193"/>
        <end position="213"/>
    </location>
</feature>
<dbReference type="PANTHER" id="PTHR43163">
    <property type="entry name" value="DIPEPTIDE TRANSPORT SYSTEM PERMEASE PROTEIN DPPB-RELATED"/>
    <property type="match status" value="1"/>
</dbReference>
<evidence type="ECO:0000256" key="5">
    <source>
        <dbReference type="ARBA" id="ARBA00022989"/>
    </source>
</evidence>
<proteinExistence type="inferred from homology"/>
<dbReference type="RefSeq" id="WP_209645853.1">
    <property type="nucleotide sequence ID" value="NZ_JAGINW010000001.1"/>
</dbReference>
<comment type="similarity">
    <text evidence="7">Belongs to the binding-protein-dependent transport system permease family.</text>
</comment>
<evidence type="ECO:0000259" key="8">
    <source>
        <dbReference type="PROSITE" id="PS50928"/>
    </source>
</evidence>
<protein>
    <submittedName>
        <fullName evidence="9">Peptide/nickel transport system permease protein</fullName>
    </submittedName>
</protein>
<sequence>MAITQAGPARTRPLAGSPWPAFIARRAVSFVVSLFVIVTGVYFMSRALGGDAVRASAGPFADPAFIAQRRAELGLDESVFVQYVTYLRHIVTFDFGESISLRRPAIDVVMEQLPATVQLGLLAFIVAVLIAVPLGMMVAARSRRREGRASAFHFGTGLLASIPDFLIAISLIAVFAITLRWLPPAGADSPDAIVLPVATVAIGLAATLSRIVYIETSRILKEDYVRSARAMRLPWHILYGKHVLPNVLTATITFAGLILAALMGGMIITETVFAWPGIGRLVTTSVQNLDYTLLQTVGLVIAVITLSITFVVDVLLALLDPRSLIVGS</sequence>
<evidence type="ECO:0000256" key="2">
    <source>
        <dbReference type="ARBA" id="ARBA00022448"/>
    </source>
</evidence>
<evidence type="ECO:0000256" key="1">
    <source>
        <dbReference type="ARBA" id="ARBA00004651"/>
    </source>
</evidence>
<feature type="transmembrane region" description="Helical" evidence="7">
    <location>
        <begin position="27"/>
        <end position="45"/>
    </location>
</feature>
<accession>A0ABS4TX29</accession>
<organism evidence="9 10">
    <name type="scientific">Kibdelosporangium banguiense</name>
    <dbReference type="NCBI Taxonomy" id="1365924"/>
    <lineage>
        <taxon>Bacteria</taxon>
        <taxon>Bacillati</taxon>
        <taxon>Actinomycetota</taxon>
        <taxon>Actinomycetes</taxon>
        <taxon>Pseudonocardiales</taxon>
        <taxon>Pseudonocardiaceae</taxon>
        <taxon>Kibdelosporangium</taxon>
    </lineage>
</organism>
<name>A0ABS4TX29_9PSEU</name>
<dbReference type="Proteomes" id="UP001519332">
    <property type="component" value="Unassembled WGS sequence"/>
</dbReference>